<feature type="chain" id="PRO_5033030208" description="NACHT-NTPase and P-loop NTPases N-terminal domain-containing protein" evidence="1">
    <location>
        <begin position="19"/>
        <end position="204"/>
    </location>
</feature>
<evidence type="ECO:0000313" key="2">
    <source>
        <dbReference type="EMBL" id="QSZ28571.1"/>
    </source>
</evidence>
<dbReference type="EMBL" id="CP063405">
    <property type="protein sequence ID" value="QSZ28571.1"/>
    <property type="molecule type" value="Genomic_DNA"/>
</dbReference>
<feature type="signal peptide" evidence="1">
    <location>
        <begin position="1"/>
        <end position="18"/>
    </location>
</feature>
<organism evidence="2 3">
    <name type="scientific">Monilinia vaccinii-corymbosi</name>
    <dbReference type="NCBI Taxonomy" id="61207"/>
    <lineage>
        <taxon>Eukaryota</taxon>
        <taxon>Fungi</taxon>
        <taxon>Dikarya</taxon>
        <taxon>Ascomycota</taxon>
        <taxon>Pezizomycotina</taxon>
        <taxon>Leotiomycetes</taxon>
        <taxon>Helotiales</taxon>
        <taxon>Sclerotiniaceae</taxon>
        <taxon>Monilinia</taxon>
    </lineage>
</organism>
<accession>A0A8A3P197</accession>
<dbReference type="AlphaFoldDB" id="A0A8A3P197"/>
<keyword evidence="1" id="KW-0732">Signal</keyword>
<protein>
    <recommendedName>
        <fullName evidence="4">NACHT-NTPase and P-loop NTPases N-terminal domain-containing protein</fullName>
    </recommendedName>
</protein>
<evidence type="ECO:0008006" key="4">
    <source>
        <dbReference type="Google" id="ProtNLM"/>
    </source>
</evidence>
<reference evidence="2" key="1">
    <citation type="submission" date="2020-10" db="EMBL/GenBank/DDBJ databases">
        <title>Genome Sequence of Monilinia vaccinii-corymbosi Sheds Light on Mummy Berry Disease Infection of Blueberry and Mating Type.</title>
        <authorList>
            <person name="Yow A.G."/>
            <person name="Zhang Y."/>
            <person name="Bansal K."/>
            <person name="Eacker S.M."/>
            <person name="Sullivan S."/>
            <person name="Liachko I."/>
            <person name="Cubeta M.A."/>
            <person name="Rollins J.A."/>
            <person name="Ashrafi H."/>
        </authorList>
    </citation>
    <scope>NUCLEOTIDE SEQUENCE</scope>
    <source>
        <strain evidence="2">RL-1</strain>
    </source>
</reference>
<sequence length="204" mass="22152">MARSSLLIIIELVHNAAGYCRCLPKVFGLVDKDTVVALGKLVDPEAASGEILAKYGDAQQGFRKFQSGFDQIANDIGHIQDGFGTVKQSIEDVVESFRNNITPCVGTAMLESNQAIVDLKSEIASVVDDIKTLVTIFTDAIDDFDTLDDFGIAKIVDKIINEEISSIKQLVGLLPAAKKLPNIIIDHVGHTSLYPKSRKSVDHL</sequence>
<dbReference type="Proteomes" id="UP000672032">
    <property type="component" value="Chromosome 1"/>
</dbReference>
<proteinExistence type="predicted"/>
<evidence type="ECO:0000313" key="3">
    <source>
        <dbReference type="Proteomes" id="UP000672032"/>
    </source>
</evidence>
<gene>
    <name evidence="2" type="ORF">DSL72_003069</name>
</gene>
<keyword evidence="3" id="KW-1185">Reference proteome</keyword>
<name>A0A8A3P197_9HELO</name>
<evidence type="ECO:0000256" key="1">
    <source>
        <dbReference type="SAM" id="SignalP"/>
    </source>
</evidence>
<dbReference type="OrthoDB" id="2590365at2759"/>